<evidence type="ECO:0000313" key="5">
    <source>
        <dbReference type="EMBL" id="THG12330.1"/>
    </source>
</evidence>
<name>A0A4S4E8B7_CAMSN</name>
<comment type="subcellular location">
    <subcellularLocation>
        <location evidence="1">Cell membrane</location>
        <topology evidence="1">Multi-pass membrane protein</topology>
    </subcellularLocation>
</comment>
<dbReference type="EMBL" id="SDRB02006609">
    <property type="protein sequence ID" value="THG12330.1"/>
    <property type="molecule type" value="Genomic_DNA"/>
</dbReference>
<keyword evidence="6" id="KW-1185">Reference proteome</keyword>
<dbReference type="AlphaFoldDB" id="A0A4S4E8B7"/>
<dbReference type="GO" id="GO:0005886">
    <property type="term" value="C:plasma membrane"/>
    <property type="evidence" value="ECO:0007669"/>
    <property type="project" value="UniProtKB-SubCell"/>
</dbReference>
<dbReference type="InterPro" id="IPR003855">
    <property type="entry name" value="K+_transporter"/>
</dbReference>
<accession>A0A4S4E8B7</accession>
<feature type="domain" description="K+ potassium transporter integral membrane" evidence="4">
    <location>
        <begin position="37"/>
        <end position="158"/>
    </location>
</feature>
<evidence type="ECO:0000256" key="1">
    <source>
        <dbReference type="ARBA" id="ARBA00004651"/>
    </source>
</evidence>
<comment type="caution">
    <text evidence="5">The sequence shown here is derived from an EMBL/GenBank/DDBJ whole genome shotgun (WGS) entry which is preliminary data.</text>
</comment>
<keyword evidence="3" id="KW-0812">Transmembrane</keyword>
<dbReference type="GO" id="GO:0015079">
    <property type="term" value="F:potassium ion transmembrane transporter activity"/>
    <property type="evidence" value="ECO:0007669"/>
    <property type="project" value="InterPro"/>
</dbReference>
<comment type="similarity">
    <text evidence="2">Belongs to the HAK/KUP transporter (TC 2.A.72.3) family.</text>
</comment>
<dbReference type="Proteomes" id="UP000306102">
    <property type="component" value="Unassembled WGS sequence"/>
</dbReference>
<organism evidence="5 6">
    <name type="scientific">Camellia sinensis var. sinensis</name>
    <name type="common">China tea</name>
    <dbReference type="NCBI Taxonomy" id="542762"/>
    <lineage>
        <taxon>Eukaryota</taxon>
        <taxon>Viridiplantae</taxon>
        <taxon>Streptophyta</taxon>
        <taxon>Embryophyta</taxon>
        <taxon>Tracheophyta</taxon>
        <taxon>Spermatophyta</taxon>
        <taxon>Magnoliopsida</taxon>
        <taxon>eudicotyledons</taxon>
        <taxon>Gunneridae</taxon>
        <taxon>Pentapetalae</taxon>
        <taxon>asterids</taxon>
        <taxon>Ericales</taxon>
        <taxon>Theaceae</taxon>
        <taxon>Camellia</taxon>
    </lineage>
</organism>
<reference evidence="5 6" key="1">
    <citation type="journal article" date="2018" name="Proc. Natl. Acad. Sci. U.S.A.">
        <title>Draft genome sequence of Camellia sinensis var. sinensis provides insights into the evolution of the tea genome and tea quality.</title>
        <authorList>
            <person name="Wei C."/>
            <person name="Yang H."/>
            <person name="Wang S."/>
            <person name="Zhao J."/>
            <person name="Liu C."/>
            <person name="Gao L."/>
            <person name="Xia E."/>
            <person name="Lu Y."/>
            <person name="Tai Y."/>
            <person name="She G."/>
            <person name="Sun J."/>
            <person name="Cao H."/>
            <person name="Tong W."/>
            <person name="Gao Q."/>
            <person name="Li Y."/>
            <person name="Deng W."/>
            <person name="Jiang X."/>
            <person name="Wang W."/>
            <person name="Chen Q."/>
            <person name="Zhang S."/>
            <person name="Li H."/>
            <person name="Wu J."/>
            <person name="Wang P."/>
            <person name="Li P."/>
            <person name="Shi C."/>
            <person name="Zheng F."/>
            <person name="Jian J."/>
            <person name="Huang B."/>
            <person name="Shan D."/>
            <person name="Shi M."/>
            <person name="Fang C."/>
            <person name="Yue Y."/>
            <person name="Li F."/>
            <person name="Li D."/>
            <person name="Wei S."/>
            <person name="Han B."/>
            <person name="Jiang C."/>
            <person name="Yin Y."/>
            <person name="Xia T."/>
            <person name="Zhang Z."/>
            <person name="Bennetzen J.L."/>
            <person name="Zhao S."/>
            <person name="Wan X."/>
        </authorList>
    </citation>
    <scope>NUCLEOTIDE SEQUENCE [LARGE SCALE GENOMIC DNA]</scope>
    <source>
        <strain evidence="6">cv. Shuchazao</strain>
        <tissue evidence="5">Leaf</tissue>
    </source>
</reference>
<dbReference type="STRING" id="542762.A0A4S4E8B7"/>
<evidence type="ECO:0000256" key="2">
    <source>
        <dbReference type="ARBA" id="ARBA00008440"/>
    </source>
</evidence>
<dbReference type="PANTHER" id="PTHR30540">
    <property type="entry name" value="OSMOTIC STRESS POTASSIUM TRANSPORTER"/>
    <property type="match status" value="1"/>
</dbReference>
<feature type="transmembrane region" description="Helical" evidence="3">
    <location>
        <begin position="188"/>
        <end position="214"/>
    </location>
</feature>
<protein>
    <recommendedName>
        <fullName evidence="4">K+ potassium transporter integral membrane domain-containing protein</fullName>
    </recommendedName>
</protein>
<evidence type="ECO:0000259" key="4">
    <source>
        <dbReference type="Pfam" id="PF02705"/>
    </source>
</evidence>
<sequence length="278" mass="31413">MAEDLDSSLSAVGGIKEATPSMTEDLQQTKLGTASPLLFIAGIGVYNFIKFDPTVVKALNPLYIIHYFKRNKKDAWISLGGIVLCITGTEAMFADVGHFSVGSIQISMCAVTYPALILAYTGQASFLRKHNQYEYISDAFFKSIPGPMYWPMFVVAVLEQSLSLGCFPRNYCQDRKCIRDCCGVSDGAYIGILVLIMILIWKTHILLVMLYVVVVGTVELLYLSSVLYKFDQGGYLPLAFAFFIMVITYIWNDVYRRKYYYELDHKICPEKLKGDCWF</sequence>
<evidence type="ECO:0000313" key="6">
    <source>
        <dbReference type="Proteomes" id="UP000306102"/>
    </source>
</evidence>
<feature type="transmembrane region" description="Helical" evidence="3">
    <location>
        <begin position="75"/>
        <end position="94"/>
    </location>
</feature>
<keyword evidence="3" id="KW-0472">Membrane</keyword>
<proteinExistence type="inferred from homology"/>
<evidence type="ECO:0000256" key="3">
    <source>
        <dbReference type="SAM" id="Phobius"/>
    </source>
</evidence>
<feature type="transmembrane region" description="Helical" evidence="3">
    <location>
        <begin position="31"/>
        <end position="49"/>
    </location>
</feature>
<dbReference type="Pfam" id="PF02705">
    <property type="entry name" value="K_trans"/>
    <property type="match status" value="2"/>
</dbReference>
<dbReference type="InterPro" id="IPR053951">
    <property type="entry name" value="K_trans_N"/>
</dbReference>
<keyword evidence="3" id="KW-1133">Transmembrane helix</keyword>
<dbReference type="PANTHER" id="PTHR30540:SF87">
    <property type="entry name" value="POTASSIUM TRANSPORTER"/>
    <property type="match status" value="1"/>
</dbReference>
<feature type="transmembrane region" description="Helical" evidence="3">
    <location>
        <begin position="234"/>
        <end position="251"/>
    </location>
</feature>
<feature type="transmembrane region" description="Helical" evidence="3">
    <location>
        <begin position="106"/>
        <end position="128"/>
    </location>
</feature>
<feature type="domain" description="K+ potassium transporter integral membrane" evidence="4">
    <location>
        <begin position="193"/>
        <end position="267"/>
    </location>
</feature>
<gene>
    <name evidence="5" type="ORF">TEA_001517</name>
</gene>